<evidence type="ECO:0000256" key="2">
    <source>
        <dbReference type="ARBA" id="ARBA00011424"/>
    </source>
</evidence>
<keyword evidence="5" id="KW-0460">Magnesium</keyword>
<gene>
    <name evidence="5 6" type="primary">panB</name>
    <name evidence="6" type="ORF">AAIG11_08840</name>
</gene>
<dbReference type="PIRSF" id="PIRSF000388">
    <property type="entry name" value="Pantoate_hydroxy_MeTrfase"/>
    <property type="match status" value="1"/>
</dbReference>
<keyword evidence="5" id="KW-0963">Cytoplasm</keyword>
<keyword evidence="7" id="KW-1185">Reference proteome</keyword>
<feature type="binding site" evidence="5">
    <location>
        <position position="117"/>
    </location>
    <ligand>
        <name>Mg(2+)</name>
        <dbReference type="ChEBI" id="CHEBI:18420"/>
    </ligand>
</feature>
<protein>
    <recommendedName>
        <fullName evidence="5">3-methyl-2-oxobutanoate hydroxymethyltransferase</fullName>
        <ecNumber evidence="5">2.1.2.11</ecNumber>
    </recommendedName>
    <alternativeName>
        <fullName evidence="5">Ketopantoate hydroxymethyltransferase</fullName>
        <shortName evidence="5">KPHMT</shortName>
    </alternativeName>
</protein>
<evidence type="ECO:0000256" key="4">
    <source>
        <dbReference type="ARBA" id="ARBA00022679"/>
    </source>
</evidence>
<accession>A0ABU9VTW3</accession>
<feature type="active site" description="Proton acceptor" evidence="5">
    <location>
        <position position="184"/>
    </location>
</feature>
<dbReference type="EC" id="2.1.2.11" evidence="5"/>
<evidence type="ECO:0000256" key="5">
    <source>
        <dbReference type="HAMAP-Rule" id="MF_00156"/>
    </source>
</evidence>
<evidence type="ECO:0000256" key="3">
    <source>
        <dbReference type="ARBA" id="ARBA00022655"/>
    </source>
</evidence>
<dbReference type="InterPro" id="IPR015813">
    <property type="entry name" value="Pyrv/PenolPyrv_kinase-like_dom"/>
</dbReference>
<reference evidence="6 7" key="1">
    <citation type="submission" date="2024-04" db="EMBL/GenBank/DDBJ databases">
        <title>Genome sequencing and metabolic network reconstruction of aminoacids and betaine degradation by Anoxynatronum sibiricum.</title>
        <authorList>
            <person name="Detkova E.N."/>
            <person name="Boltjanskaja Y.V."/>
            <person name="Mardanov A.V."/>
            <person name="Kevbrin V."/>
        </authorList>
    </citation>
    <scope>NUCLEOTIDE SEQUENCE [LARGE SCALE GENOMIC DNA]</scope>
    <source>
        <strain evidence="6 7">Z-7981</strain>
    </source>
</reference>
<dbReference type="Proteomes" id="UP001407405">
    <property type="component" value="Unassembled WGS sequence"/>
</dbReference>
<dbReference type="InterPro" id="IPR003700">
    <property type="entry name" value="Pantoate_hydroxy_MeTrfase"/>
</dbReference>
<feature type="binding site" evidence="5">
    <location>
        <begin position="46"/>
        <end position="47"/>
    </location>
    <ligand>
        <name>3-methyl-2-oxobutanoate</name>
        <dbReference type="ChEBI" id="CHEBI:11851"/>
    </ligand>
</feature>
<comment type="cofactor">
    <cofactor evidence="5">
        <name>Mg(2+)</name>
        <dbReference type="ChEBI" id="CHEBI:18420"/>
    </cofactor>
    <text evidence="5">Binds 1 Mg(2+) ion per subunit.</text>
</comment>
<dbReference type="HAMAP" id="MF_00156">
    <property type="entry name" value="PanB"/>
    <property type="match status" value="1"/>
</dbReference>
<evidence type="ECO:0000256" key="1">
    <source>
        <dbReference type="ARBA" id="ARBA00008676"/>
    </source>
</evidence>
<organism evidence="6 7">
    <name type="scientific">Anoxynatronum sibiricum</name>
    <dbReference type="NCBI Taxonomy" id="210623"/>
    <lineage>
        <taxon>Bacteria</taxon>
        <taxon>Bacillati</taxon>
        <taxon>Bacillota</taxon>
        <taxon>Clostridia</taxon>
        <taxon>Eubacteriales</taxon>
        <taxon>Clostridiaceae</taxon>
        <taxon>Anoxynatronum</taxon>
    </lineage>
</organism>
<dbReference type="PANTHER" id="PTHR20881:SF0">
    <property type="entry name" value="3-METHYL-2-OXOBUTANOATE HYDROXYMETHYLTRANSFERASE"/>
    <property type="match status" value="1"/>
</dbReference>
<dbReference type="PANTHER" id="PTHR20881">
    <property type="entry name" value="3-METHYL-2-OXOBUTANOATE HYDROXYMETHYLTRANSFERASE"/>
    <property type="match status" value="1"/>
</dbReference>
<comment type="subcellular location">
    <subcellularLocation>
        <location evidence="5">Cytoplasm</location>
    </subcellularLocation>
</comment>
<comment type="similarity">
    <text evidence="1 5">Belongs to the PanB family.</text>
</comment>
<proteinExistence type="inferred from homology"/>
<dbReference type="SUPFAM" id="SSF51621">
    <property type="entry name" value="Phosphoenolpyruvate/pyruvate domain"/>
    <property type="match status" value="1"/>
</dbReference>
<evidence type="ECO:0000313" key="6">
    <source>
        <dbReference type="EMBL" id="MEN1760577.1"/>
    </source>
</evidence>
<dbReference type="Pfam" id="PF02548">
    <property type="entry name" value="Pantoate_transf"/>
    <property type="match status" value="1"/>
</dbReference>
<feature type="binding site" evidence="5">
    <location>
        <position position="115"/>
    </location>
    <ligand>
        <name>3-methyl-2-oxobutanoate</name>
        <dbReference type="ChEBI" id="CHEBI:11851"/>
    </ligand>
</feature>
<evidence type="ECO:0000313" key="7">
    <source>
        <dbReference type="Proteomes" id="UP001407405"/>
    </source>
</evidence>
<name>A0ABU9VTW3_9CLOT</name>
<comment type="function">
    <text evidence="5">Catalyzes the reversible reaction in which hydroxymethyl group from 5,10-methylenetetrahydrofolate is transferred onto alpha-ketoisovalerate to form ketopantoate.</text>
</comment>
<dbReference type="NCBIfam" id="TIGR00222">
    <property type="entry name" value="panB"/>
    <property type="match status" value="1"/>
</dbReference>
<dbReference type="GO" id="GO:0003864">
    <property type="term" value="F:3-methyl-2-oxobutanoate hydroxymethyltransferase activity"/>
    <property type="evidence" value="ECO:0007669"/>
    <property type="project" value="UniProtKB-EC"/>
</dbReference>
<dbReference type="CDD" id="cd06557">
    <property type="entry name" value="KPHMT-like"/>
    <property type="match status" value="1"/>
</dbReference>
<comment type="pathway">
    <text evidence="5">Cofactor biosynthesis; (R)-pantothenate biosynthesis; (R)-pantoate from 3-methyl-2-oxobutanoate: step 1/2.</text>
</comment>
<comment type="catalytic activity">
    <reaction evidence="5">
        <text>(6R)-5,10-methylene-5,6,7,8-tetrahydrofolate + 3-methyl-2-oxobutanoate + H2O = 2-dehydropantoate + (6S)-5,6,7,8-tetrahydrofolate</text>
        <dbReference type="Rhea" id="RHEA:11824"/>
        <dbReference type="ChEBI" id="CHEBI:11561"/>
        <dbReference type="ChEBI" id="CHEBI:11851"/>
        <dbReference type="ChEBI" id="CHEBI:15377"/>
        <dbReference type="ChEBI" id="CHEBI:15636"/>
        <dbReference type="ChEBI" id="CHEBI:57453"/>
        <dbReference type="EC" id="2.1.2.11"/>
    </reaction>
</comment>
<feature type="binding site" evidence="5">
    <location>
        <position position="46"/>
    </location>
    <ligand>
        <name>Mg(2+)</name>
        <dbReference type="ChEBI" id="CHEBI:18420"/>
    </ligand>
</feature>
<dbReference type="RefSeq" id="WP_343185897.1">
    <property type="nucleotide sequence ID" value="NZ_JBCITM010000007.1"/>
</dbReference>
<feature type="binding site" evidence="5">
    <location>
        <position position="85"/>
    </location>
    <ligand>
        <name>Mg(2+)</name>
        <dbReference type="ChEBI" id="CHEBI:18420"/>
    </ligand>
</feature>
<sequence length="282" mass="30781">MAKKKSILDLMKMKKEGEQVAWVTAYDFPTAMFVEQAGMDMILVGDSLGMVTLGYKGTIPVTMEDCISHCQAVRRGAPNTWIIGDMPFGSYQSSDEQAVDNAVRFMKEADVDCIKLEGGVRVKTRIRAISDAGIPVIGHIGLTPQSSGQLGGFKAQGRDVKNARGVIEDALAVQEAGAFAILVEAVPPELTAFITQKLDIPVYSIGAGACDGQLLISSDMLGKFQAFTPKFVKVYANVAEVEINAFKEYVKDVKEGVFPSDDYVYHITDPIEEFEKLFKEYA</sequence>
<keyword evidence="4 5" id="KW-0808">Transferase</keyword>
<dbReference type="Gene3D" id="3.20.20.60">
    <property type="entry name" value="Phosphoenolpyruvate-binding domains"/>
    <property type="match status" value="1"/>
</dbReference>
<comment type="caution">
    <text evidence="6">The sequence shown here is derived from an EMBL/GenBank/DDBJ whole genome shotgun (WGS) entry which is preliminary data.</text>
</comment>
<feature type="binding site" evidence="5">
    <location>
        <position position="85"/>
    </location>
    <ligand>
        <name>3-methyl-2-oxobutanoate</name>
        <dbReference type="ChEBI" id="CHEBI:11851"/>
    </ligand>
</feature>
<dbReference type="InterPro" id="IPR040442">
    <property type="entry name" value="Pyrv_kinase-like_dom_sf"/>
</dbReference>
<keyword evidence="5" id="KW-0479">Metal-binding</keyword>
<dbReference type="EMBL" id="JBCITM010000007">
    <property type="protein sequence ID" value="MEN1760577.1"/>
    <property type="molecule type" value="Genomic_DNA"/>
</dbReference>
<comment type="subunit">
    <text evidence="2 5">Homodecamer; pentamer of dimers.</text>
</comment>
<keyword evidence="3 5" id="KW-0566">Pantothenate biosynthesis</keyword>
<dbReference type="NCBIfam" id="NF001452">
    <property type="entry name" value="PRK00311.1"/>
    <property type="match status" value="1"/>
</dbReference>